<evidence type="ECO:0000256" key="1">
    <source>
        <dbReference type="ARBA" id="ARBA00023235"/>
    </source>
</evidence>
<dbReference type="FunFam" id="3.20.20.150:FF:000007">
    <property type="entry name" value="Hydroxypyruvate isomerase"/>
    <property type="match status" value="1"/>
</dbReference>
<organism evidence="5 6">
    <name type="scientific">OM182 bacterium</name>
    <dbReference type="NCBI Taxonomy" id="2510334"/>
    <lineage>
        <taxon>Bacteria</taxon>
        <taxon>Pseudomonadati</taxon>
        <taxon>Pseudomonadota</taxon>
        <taxon>Gammaproteobacteria</taxon>
        <taxon>OMG group</taxon>
        <taxon>OM182 clade</taxon>
    </lineage>
</organism>
<dbReference type="InterPro" id="IPR050417">
    <property type="entry name" value="Sugar_Epim/Isomerase"/>
</dbReference>
<dbReference type="Gene3D" id="3.20.20.150">
    <property type="entry name" value="Divalent-metal-dependent TIM barrel enzymes"/>
    <property type="match status" value="1"/>
</dbReference>
<keyword evidence="1 2" id="KW-0413">Isomerase</keyword>
<evidence type="ECO:0000313" key="6">
    <source>
        <dbReference type="Proteomes" id="UP000316199"/>
    </source>
</evidence>
<evidence type="ECO:0000256" key="2">
    <source>
        <dbReference type="PIRNR" id="PIRNR006241"/>
    </source>
</evidence>
<evidence type="ECO:0000313" key="5">
    <source>
        <dbReference type="EMBL" id="RZO77801.1"/>
    </source>
</evidence>
<comment type="similarity">
    <text evidence="2">Belongs to the hyi family.</text>
</comment>
<dbReference type="InterPro" id="IPR036237">
    <property type="entry name" value="Xyl_isomerase-like_sf"/>
</dbReference>
<sequence length="266" mass="30511">MPRFAANLTTMFPELDLQDRFTQARHVGFSAVELLQPYTESIADIKDWLSCNQLEMILLNTPMGYVSKGERGLACLPGRETDFKEAFELALHYALGLEIKMIHVMAGIVRRRHETKACERVLINNLQWAADLVAEHHIVLMLEPLNPYDVPNYFYSRAIEIAKLLKKIDRQNVKMQYDFYHLQLSQGNLGAGLREYFDVIGHIQFSSVPGRFEPQYGEVNLPFLFDLLDELGYNGWVGCEYRPKFNTIEGLSWAKPYGLGPNNSMS</sequence>
<dbReference type="InterPro" id="IPR026040">
    <property type="entry name" value="HyI-like"/>
</dbReference>
<proteinExistence type="inferred from homology"/>
<accession>A0A520S5R0</accession>
<dbReference type="Pfam" id="PF01261">
    <property type="entry name" value="AP_endonuc_2"/>
    <property type="match status" value="1"/>
</dbReference>
<dbReference type="PANTHER" id="PTHR43489:SF6">
    <property type="entry name" value="HYDROXYPYRUVATE ISOMERASE-RELATED"/>
    <property type="match status" value="1"/>
</dbReference>
<feature type="active site" description="Proton donor/acceptor" evidence="3">
    <location>
        <position position="143"/>
    </location>
</feature>
<gene>
    <name evidence="5" type="ORF">EVA68_00830</name>
</gene>
<dbReference type="InterPro" id="IPR013022">
    <property type="entry name" value="Xyl_isomerase-like_TIM-brl"/>
</dbReference>
<dbReference type="PIRSF" id="PIRSF006241">
    <property type="entry name" value="HyI"/>
    <property type="match status" value="1"/>
</dbReference>
<feature type="domain" description="Xylose isomerase-like TIM barrel" evidence="4">
    <location>
        <begin position="22"/>
        <end position="256"/>
    </location>
</feature>
<evidence type="ECO:0000259" key="4">
    <source>
        <dbReference type="Pfam" id="PF01261"/>
    </source>
</evidence>
<comment type="caution">
    <text evidence="5">The sequence shown here is derived from an EMBL/GenBank/DDBJ whole genome shotgun (WGS) entry which is preliminary data.</text>
</comment>
<dbReference type="EMBL" id="SHAG01000001">
    <property type="protein sequence ID" value="RZO77801.1"/>
    <property type="molecule type" value="Genomic_DNA"/>
</dbReference>
<evidence type="ECO:0000256" key="3">
    <source>
        <dbReference type="PIRSR" id="PIRSR006241-50"/>
    </source>
</evidence>
<dbReference type="GO" id="GO:0008903">
    <property type="term" value="F:hydroxypyruvate isomerase activity"/>
    <property type="evidence" value="ECO:0007669"/>
    <property type="project" value="TreeGrafter"/>
</dbReference>
<dbReference type="SUPFAM" id="SSF51658">
    <property type="entry name" value="Xylose isomerase-like"/>
    <property type="match status" value="1"/>
</dbReference>
<dbReference type="PANTHER" id="PTHR43489">
    <property type="entry name" value="ISOMERASE"/>
    <property type="match status" value="1"/>
</dbReference>
<name>A0A520S5R0_9GAMM</name>
<protein>
    <submittedName>
        <fullName evidence="5">Hydroxypyruvate isomerase</fullName>
    </submittedName>
</protein>
<dbReference type="GO" id="GO:0046487">
    <property type="term" value="P:glyoxylate metabolic process"/>
    <property type="evidence" value="ECO:0007669"/>
    <property type="project" value="TreeGrafter"/>
</dbReference>
<feature type="active site" description="Proton donor/acceptor" evidence="3">
    <location>
        <position position="240"/>
    </location>
</feature>
<dbReference type="Proteomes" id="UP000316199">
    <property type="component" value="Unassembled WGS sequence"/>
</dbReference>
<keyword evidence="5" id="KW-0670">Pyruvate</keyword>
<reference evidence="5 6" key="1">
    <citation type="submission" date="2019-02" db="EMBL/GenBank/DDBJ databases">
        <title>Prokaryotic population dynamics and viral predation in marine succession experiment using metagenomics: the confinement effect.</title>
        <authorList>
            <person name="Haro-Moreno J.M."/>
            <person name="Rodriguez-Valera F."/>
            <person name="Lopez-Perez M."/>
        </authorList>
    </citation>
    <scope>NUCLEOTIDE SEQUENCE [LARGE SCALE GENOMIC DNA]</scope>
    <source>
        <strain evidence="5">MED-G157</strain>
    </source>
</reference>
<dbReference type="AlphaFoldDB" id="A0A520S5R0"/>